<feature type="domain" description="Ketopantoate reductase N-terminal" evidence="6">
    <location>
        <begin position="2"/>
        <end position="135"/>
    </location>
</feature>
<keyword evidence="4" id="KW-0560">Oxidoreductase</keyword>
<dbReference type="GO" id="GO:0050661">
    <property type="term" value="F:NADP binding"/>
    <property type="evidence" value="ECO:0007669"/>
    <property type="project" value="TreeGrafter"/>
</dbReference>
<evidence type="ECO:0000256" key="5">
    <source>
        <dbReference type="ARBA" id="ARBA00032024"/>
    </source>
</evidence>
<feature type="non-terminal residue" evidence="8">
    <location>
        <position position="1"/>
    </location>
</feature>
<reference evidence="8" key="1">
    <citation type="submission" date="2018-05" db="EMBL/GenBank/DDBJ databases">
        <authorList>
            <person name="Lanie J.A."/>
            <person name="Ng W.-L."/>
            <person name="Kazmierczak K.M."/>
            <person name="Andrzejewski T.M."/>
            <person name="Davidsen T.M."/>
            <person name="Wayne K.J."/>
            <person name="Tettelin H."/>
            <person name="Glass J.I."/>
            <person name="Rusch D."/>
            <person name="Podicherti R."/>
            <person name="Tsui H.-C.T."/>
            <person name="Winkler M.E."/>
        </authorList>
    </citation>
    <scope>NUCLEOTIDE SEQUENCE</scope>
</reference>
<dbReference type="Pfam" id="PF02558">
    <property type="entry name" value="ApbA"/>
    <property type="match status" value="1"/>
</dbReference>
<evidence type="ECO:0000256" key="3">
    <source>
        <dbReference type="ARBA" id="ARBA00022857"/>
    </source>
</evidence>
<proteinExistence type="inferred from homology"/>
<name>A0A381Q2Q3_9ZZZZ</name>
<dbReference type="InterPro" id="IPR013328">
    <property type="entry name" value="6PGD_dom2"/>
</dbReference>
<sequence>VIASRLANAGRKVQLVARGAHLEALRSHGLKVTQNTEGRWRLPASATAHDLDLDDRTVVLLAMKTDDTFAAVRHHSLLYQELPIVCFQNGVSNEEWLSKEGYRTYGCTVMVGAEIVEPGTVRHSGGRLLEIGCWPTGNDPICRELVSDLIAGGMKAAVDDRVIDGKWGKLVRNLANAYLALVNLSVQEVSCNPGDRQFISDVNEEAADVLDAANISARTIGKRNLRQQVARLREPGVWPPNPPVTPSTRSYPSTWQDLAFQRGQVEVDHFNGAIVRLGEMYGIPTPLNRVLRDLCVAAARNRTKPGSETVESLRAAAS</sequence>
<dbReference type="NCBIfam" id="TIGR00745">
    <property type="entry name" value="apbA_panE"/>
    <property type="match status" value="1"/>
</dbReference>
<dbReference type="PANTHER" id="PTHR43765:SF2">
    <property type="entry name" value="2-DEHYDROPANTOATE 2-REDUCTASE"/>
    <property type="match status" value="1"/>
</dbReference>
<evidence type="ECO:0000259" key="7">
    <source>
        <dbReference type="Pfam" id="PF08546"/>
    </source>
</evidence>
<dbReference type="SUPFAM" id="SSF48179">
    <property type="entry name" value="6-phosphogluconate dehydrogenase C-terminal domain-like"/>
    <property type="match status" value="1"/>
</dbReference>
<gene>
    <name evidence="8" type="ORF">METZ01_LOCUS25433</name>
</gene>
<dbReference type="GO" id="GO:0008677">
    <property type="term" value="F:2-dehydropantoate 2-reductase activity"/>
    <property type="evidence" value="ECO:0007669"/>
    <property type="project" value="UniProtKB-EC"/>
</dbReference>
<evidence type="ECO:0000259" key="6">
    <source>
        <dbReference type="Pfam" id="PF02558"/>
    </source>
</evidence>
<dbReference type="EMBL" id="UINC01001150">
    <property type="protein sequence ID" value="SUZ72579.1"/>
    <property type="molecule type" value="Genomic_DNA"/>
</dbReference>
<keyword evidence="3" id="KW-0521">NADP</keyword>
<dbReference type="GO" id="GO:0015940">
    <property type="term" value="P:pantothenate biosynthetic process"/>
    <property type="evidence" value="ECO:0007669"/>
    <property type="project" value="InterPro"/>
</dbReference>
<dbReference type="InterPro" id="IPR003710">
    <property type="entry name" value="ApbA"/>
</dbReference>
<dbReference type="InterPro" id="IPR008927">
    <property type="entry name" value="6-PGluconate_DH-like_C_sf"/>
</dbReference>
<dbReference type="InterPro" id="IPR013332">
    <property type="entry name" value="KPR_N"/>
</dbReference>
<dbReference type="InterPro" id="IPR013752">
    <property type="entry name" value="KPA_reductase"/>
</dbReference>
<dbReference type="PANTHER" id="PTHR43765">
    <property type="entry name" value="2-DEHYDROPANTOATE 2-REDUCTASE-RELATED"/>
    <property type="match status" value="1"/>
</dbReference>
<comment type="similarity">
    <text evidence="1">Belongs to the ketopantoate reductase family.</text>
</comment>
<evidence type="ECO:0000313" key="8">
    <source>
        <dbReference type="EMBL" id="SUZ72579.1"/>
    </source>
</evidence>
<dbReference type="Gene3D" id="1.10.1040.10">
    <property type="entry name" value="N-(1-d-carboxylethyl)-l-norvaline Dehydrogenase, domain 2"/>
    <property type="match status" value="1"/>
</dbReference>
<evidence type="ECO:0000256" key="4">
    <source>
        <dbReference type="ARBA" id="ARBA00023002"/>
    </source>
</evidence>
<dbReference type="Pfam" id="PF08546">
    <property type="entry name" value="ApbA_C"/>
    <property type="match status" value="1"/>
</dbReference>
<evidence type="ECO:0000256" key="1">
    <source>
        <dbReference type="ARBA" id="ARBA00007870"/>
    </source>
</evidence>
<dbReference type="AlphaFoldDB" id="A0A381Q2Q3"/>
<dbReference type="Gene3D" id="3.40.50.720">
    <property type="entry name" value="NAD(P)-binding Rossmann-like Domain"/>
    <property type="match status" value="1"/>
</dbReference>
<evidence type="ECO:0000256" key="2">
    <source>
        <dbReference type="ARBA" id="ARBA00013014"/>
    </source>
</evidence>
<dbReference type="EC" id="1.1.1.169" evidence="2"/>
<accession>A0A381Q2Q3</accession>
<dbReference type="InterPro" id="IPR050838">
    <property type="entry name" value="Ketopantoate_reductase"/>
</dbReference>
<protein>
    <recommendedName>
        <fullName evidence="2">2-dehydropantoate 2-reductase</fullName>
        <ecNumber evidence="2">1.1.1.169</ecNumber>
    </recommendedName>
    <alternativeName>
        <fullName evidence="5">Ketopantoate reductase</fullName>
    </alternativeName>
</protein>
<feature type="domain" description="Ketopantoate reductase C-terminal" evidence="7">
    <location>
        <begin position="164"/>
        <end position="294"/>
    </location>
</feature>
<organism evidence="8">
    <name type="scientific">marine metagenome</name>
    <dbReference type="NCBI Taxonomy" id="408172"/>
    <lineage>
        <taxon>unclassified sequences</taxon>
        <taxon>metagenomes</taxon>
        <taxon>ecological metagenomes</taxon>
    </lineage>
</organism>
<dbReference type="GO" id="GO:0005737">
    <property type="term" value="C:cytoplasm"/>
    <property type="evidence" value="ECO:0007669"/>
    <property type="project" value="TreeGrafter"/>
</dbReference>